<keyword evidence="1" id="KW-0472">Membrane</keyword>
<organism evidence="3">
    <name type="scientific">viral metagenome</name>
    <dbReference type="NCBI Taxonomy" id="1070528"/>
    <lineage>
        <taxon>unclassified sequences</taxon>
        <taxon>metagenomes</taxon>
        <taxon>organismal metagenomes</taxon>
    </lineage>
</organism>
<dbReference type="AlphaFoldDB" id="A0A6C0C196"/>
<dbReference type="Pfam" id="PF13450">
    <property type="entry name" value="NAD_binding_8"/>
    <property type="match status" value="1"/>
</dbReference>
<keyword evidence="1" id="KW-1133">Transmembrane helix</keyword>
<feature type="transmembrane region" description="Helical" evidence="1">
    <location>
        <begin position="516"/>
        <end position="536"/>
    </location>
</feature>
<proteinExistence type="predicted"/>
<evidence type="ECO:0000256" key="1">
    <source>
        <dbReference type="SAM" id="Phobius"/>
    </source>
</evidence>
<dbReference type="GO" id="GO:0016491">
    <property type="term" value="F:oxidoreductase activity"/>
    <property type="evidence" value="ECO:0007669"/>
    <property type="project" value="InterPro"/>
</dbReference>
<dbReference type="SUPFAM" id="SSF51905">
    <property type="entry name" value="FAD/NAD(P)-binding domain"/>
    <property type="match status" value="1"/>
</dbReference>
<dbReference type="InterPro" id="IPR002937">
    <property type="entry name" value="Amino_oxidase"/>
</dbReference>
<dbReference type="InterPro" id="IPR050464">
    <property type="entry name" value="Zeta_carotene_desat/Oxidored"/>
</dbReference>
<sequence>MYDIIIFGGGLSGLTLAHELIKKKFKILIIEKDNELGGMVRSDTNKNLFPSEHSWRGYAPFYKNTFQLMKEIPYYDTNVFDNLSIPIDFHLLYDKEYGYKSLLTIKDRIILYYIGINYLLSDNRREYYYSYNIQPFLKKYLSNDGYNHIINFVTGPGYGMNKNELSMGHLFHFPVISQINKKKYTHTHSSNENNYTHHSTDNWHVMNGPTNDVWIDPWIRHLKEKGVDILTNTELVKINYKKNNITSVEIKQNGIIKQLRSKEYIVSINPFNTLDILRNSKMQSLYNNFKSLTENTKSKQISFRIGINKEIKYPIDNIAFVMNDSEFNITWYPQEKHWKRKPNIKSLWSGTIIDFEKKGKIFNKNAEHLDNAKLKKEIIYQILRSKSFRKLIYDNNGFYINKEDIEYIEIWYEWNFNNGIQEQTNKKWVNNIYNEKFRPLQKTEYVNLFLSGAHTKTSINIWSMEGAIESGKITANYILDKYNKQNIEHYKHDAPFYIKLIQYIDNILYKLYLPNIVNLLIILILFFILYKIYIINAKHIKKILRMVKMGRYYA</sequence>
<protein>
    <recommendedName>
        <fullName evidence="2">Amine oxidase domain-containing protein</fullName>
    </recommendedName>
</protein>
<reference evidence="3" key="1">
    <citation type="journal article" date="2020" name="Nature">
        <title>Giant virus diversity and host interactions through global metagenomics.</title>
        <authorList>
            <person name="Schulz F."/>
            <person name="Roux S."/>
            <person name="Paez-Espino D."/>
            <person name="Jungbluth S."/>
            <person name="Walsh D.A."/>
            <person name="Denef V.J."/>
            <person name="McMahon K.D."/>
            <person name="Konstantinidis K.T."/>
            <person name="Eloe-Fadrosh E.A."/>
            <person name="Kyrpides N.C."/>
            <person name="Woyke T."/>
        </authorList>
    </citation>
    <scope>NUCLEOTIDE SEQUENCE</scope>
    <source>
        <strain evidence="3">GVMAG-M-3300020185-18</strain>
    </source>
</reference>
<dbReference type="InterPro" id="IPR036188">
    <property type="entry name" value="FAD/NAD-bd_sf"/>
</dbReference>
<evidence type="ECO:0000259" key="2">
    <source>
        <dbReference type="Pfam" id="PF01593"/>
    </source>
</evidence>
<dbReference type="Gene3D" id="3.50.50.60">
    <property type="entry name" value="FAD/NAD(P)-binding domain"/>
    <property type="match status" value="1"/>
</dbReference>
<evidence type="ECO:0000313" key="3">
    <source>
        <dbReference type="EMBL" id="QHS98455.1"/>
    </source>
</evidence>
<accession>A0A6C0C196</accession>
<feature type="domain" description="Amine oxidase" evidence="2">
    <location>
        <begin position="435"/>
        <end position="479"/>
    </location>
</feature>
<dbReference type="EMBL" id="MN739316">
    <property type="protein sequence ID" value="QHS98455.1"/>
    <property type="molecule type" value="Genomic_DNA"/>
</dbReference>
<name>A0A6C0C196_9ZZZZ</name>
<dbReference type="PANTHER" id="PTHR42923">
    <property type="entry name" value="PROTOPORPHYRINOGEN OXIDASE"/>
    <property type="match status" value="1"/>
</dbReference>
<dbReference type="Pfam" id="PF01593">
    <property type="entry name" value="Amino_oxidase"/>
    <property type="match status" value="1"/>
</dbReference>
<dbReference type="PANTHER" id="PTHR42923:SF46">
    <property type="entry name" value="AMINE OXIDASE"/>
    <property type="match status" value="1"/>
</dbReference>
<keyword evidence="1" id="KW-0812">Transmembrane</keyword>